<protein>
    <recommendedName>
        <fullName evidence="3">START domain-containing protein</fullName>
    </recommendedName>
</protein>
<dbReference type="Proteomes" id="UP001515480">
    <property type="component" value="Unassembled WGS sequence"/>
</dbReference>
<gene>
    <name evidence="1" type="ORF">AB1Y20_020435</name>
</gene>
<sequence length="106" mass="12060">MASDDNSFFGLKVPEGNDRRELYKSQYRAIYTYKMSAQELDQAFRDAITGDGPDGGWSIKNDERVKYVGKLEVSKGEDSTLKVTMEDYPEAGMSALKYYTIQSYTK</sequence>
<evidence type="ECO:0008006" key="3">
    <source>
        <dbReference type="Google" id="ProtNLM"/>
    </source>
</evidence>
<evidence type="ECO:0000313" key="2">
    <source>
        <dbReference type="Proteomes" id="UP001515480"/>
    </source>
</evidence>
<dbReference type="EMBL" id="JBGBPQ010000004">
    <property type="protein sequence ID" value="KAL1525581.1"/>
    <property type="molecule type" value="Genomic_DNA"/>
</dbReference>
<proteinExistence type="predicted"/>
<reference evidence="1 2" key="1">
    <citation type="journal article" date="2024" name="Science">
        <title>Giant polyketide synthase enzymes in the biosynthesis of giant marine polyether toxins.</title>
        <authorList>
            <person name="Fallon T.R."/>
            <person name="Shende V.V."/>
            <person name="Wierzbicki I.H."/>
            <person name="Pendleton A.L."/>
            <person name="Watervoot N.F."/>
            <person name="Auber R.P."/>
            <person name="Gonzalez D.J."/>
            <person name="Wisecaver J.H."/>
            <person name="Moore B.S."/>
        </authorList>
    </citation>
    <scope>NUCLEOTIDE SEQUENCE [LARGE SCALE GENOMIC DNA]</scope>
    <source>
        <strain evidence="1 2">12B1</strain>
    </source>
</reference>
<name>A0AB34JXC6_PRYPA</name>
<comment type="caution">
    <text evidence="1">The sequence shown here is derived from an EMBL/GenBank/DDBJ whole genome shotgun (WGS) entry which is preliminary data.</text>
</comment>
<dbReference type="AlphaFoldDB" id="A0AB34JXC6"/>
<evidence type="ECO:0000313" key="1">
    <source>
        <dbReference type="EMBL" id="KAL1525581.1"/>
    </source>
</evidence>
<accession>A0AB34JXC6</accession>
<organism evidence="1 2">
    <name type="scientific">Prymnesium parvum</name>
    <name type="common">Toxic golden alga</name>
    <dbReference type="NCBI Taxonomy" id="97485"/>
    <lineage>
        <taxon>Eukaryota</taxon>
        <taxon>Haptista</taxon>
        <taxon>Haptophyta</taxon>
        <taxon>Prymnesiophyceae</taxon>
        <taxon>Prymnesiales</taxon>
        <taxon>Prymnesiaceae</taxon>
        <taxon>Prymnesium</taxon>
    </lineage>
</organism>
<keyword evidence="2" id="KW-1185">Reference proteome</keyword>